<accession>A0A8H6JCD9</accession>
<dbReference type="EMBL" id="WIGO01000509">
    <property type="protein sequence ID" value="KAF6810143.1"/>
    <property type="molecule type" value="Genomic_DNA"/>
</dbReference>
<reference evidence="1" key="1">
    <citation type="journal article" date="2020" name="Phytopathology">
        <title>Genome Sequence Resources of Colletotrichum truncatum, C. plurivorum, C. musicola, and C. sojae: Four Species Pathogenic to Soybean (Glycine max).</title>
        <authorList>
            <person name="Rogerio F."/>
            <person name="Boufleur T.R."/>
            <person name="Ciampi-Guillardi M."/>
            <person name="Sukno S.A."/>
            <person name="Thon M.R."/>
            <person name="Massola Junior N.S."/>
            <person name="Baroncelli R."/>
        </authorList>
    </citation>
    <scope>NUCLEOTIDE SEQUENCE</scope>
    <source>
        <strain evidence="1">LFN00145</strain>
    </source>
</reference>
<gene>
    <name evidence="1" type="ORF">CPLU01_15373</name>
</gene>
<proteinExistence type="predicted"/>
<keyword evidence="2" id="KW-1185">Reference proteome</keyword>
<protein>
    <submittedName>
        <fullName evidence="1">Uncharacterized protein</fullName>
    </submittedName>
</protein>
<organism evidence="1 2">
    <name type="scientific">Colletotrichum plurivorum</name>
    <dbReference type="NCBI Taxonomy" id="2175906"/>
    <lineage>
        <taxon>Eukaryota</taxon>
        <taxon>Fungi</taxon>
        <taxon>Dikarya</taxon>
        <taxon>Ascomycota</taxon>
        <taxon>Pezizomycotina</taxon>
        <taxon>Sordariomycetes</taxon>
        <taxon>Hypocreomycetidae</taxon>
        <taxon>Glomerellales</taxon>
        <taxon>Glomerellaceae</taxon>
        <taxon>Colletotrichum</taxon>
        <taxon>Colletotrichum orchidearum species complex</taxon>
    </lineage>
</organism>
<evidence type="ECO:0000313" key="2">
    <source>
        <dbReference type="Proteomes" id="UP000654918"/>
    </source>
</evidence>
<dbReference type="Proteomes" id="UP000654918">
    <property type="component" value="Unassembled WGS sequence"/>
</dbReference>
<dbReference type="AlphaFoldDB" id="A0A8H6JCD9"/>
<name>A0A8H6JCD9_9PEZI</name>
<evidence type="ECO:0000313" key="1">
    <source>
        <dbReference type="EMBL" id="KAF6810143.1"/>
    </source>
</evidence>
<sequence>MPESEPEEPTYSRDEFVSELTSYYELLTHLYLPPEVVRYPPPGGWEHITPDFVKSFFLGKNDTVADLMRHIPYVRHDKEDNNWNRFHIYERCSQVDFAGEVVLSLPTKYADEWLFELPDVVYPHPLPPHVFVFAVVPDGRYGHFILVDTERGTIVLMDLTDDTKPTRLSDPSAPDEEEWRRSATYTFSEFFGMAKDMFRSFRMISMNREVYFASPDDPVAHIYQEEGAFTER</sequence>
<comment type="caution">
    <text evidence="1">The sequence shown here is derived from an EMBL/GenBank/DDBJ whole genome shotgun (WGS) entry which is preliminary data.</text>
</comment>